<name>A0ABS5D7C7_9FLAO</name>
<gene>
    <name evidence="1" type="ORF">KBJ98_14635</name>
</gene>
<reference evidence="1 2" key="1">
    <citation type="submission" date="2021-04" db="EMBL/GenBank/DDBJ databases">
        <title>Description of novel Flavobacterium sp. F-328.</title>
        <authorList>
            <person name="Saticioglu I.B."/>
        </authorList>
    </citation>
    <scope>NUCLEOTIDE SEQUENCE [LARGE SCALE GENOMIC DNA]</scope>
    <source>
        <strain evidence="1 2">F-328</strain>
    </source>
</reference>
<evidence type="ECO:0000313" key="1">
    <source>
        <dbReference type="EMBL" id="MBQ0909947.1"/>
    </source>
</evidence>
<accession>A0ABS5D7C7</accession>
<sequence>MVKNNKILIVCVLLLGFYLFKNFLSKNMISGTYVSNNKQSLIDGPNFGDTLKIYSNDRFESQTWGNGKYKLKHSLTGTNIQLNYRFEFGEASYEMNIYRSFFSKPRINLDSDLEYYFEKID</sequence>
<dbReference type="RefSeq" id="WP_210791762.1">
    <property type="nucleotide sequence ID" value="NZ_JAGPXB010000020.1"/>
</dbReference>
<keyword evidence="2" id="KW-1185">Reference proteome</keyword>
<organism evidence="1 2">
    <name type="scientific">Flavobacterium erciyesense</name>
    <dbReference type="NCBI Taxonomy" id="2825842"/>
    <lineage>
        <taxon>Bacteria</taxon>
        <taxon>Pseudomonadati</taxon>
        <taxon>Bacteroidota</taxon>
        <taxon>Flavobacteriia</taxon>
        <taxon>Flavobacteriales</taxon>
        <taxon>Flavobacteriaceae</taxon>
        <taxon>Flavobacterium</taxon>
    </lineage>
</organism>
<dbReference type="Proteomes" id="UP000679008">
    <property type="component" value="Unassembled WGS sequence"/>
</dbReference>
<dbReference type="EMBL" id="JAGPXB010000020">
    <property type="protein sequence ID" value="MBQ0909947.1"/>
    <property type="molecule type" value="Genomic_DNA"/>
</dbReference>
<comment type="caution">
    <text evidence="1">The sequence shown here is derived from an EMBL/GenBank/DDBJ whole genome shotgun (WGS) entry which is preliminary data.</text>
</comment>
<proteinExistence type="predicted"/>
<protein>
    <submittedName>
        <fullName evidence="1">Uncharacterized protein</fullName>
    </submittedName>
</protein>
<evidence type="ECO:0000313" key="2">
    <source>
        <dbReference type="Proteomes" id="UP000679008"/>
    </source>
</evidence>